<dbReference type="EnsemblMetazoa" id="HelroT174327">
    <property type="protein sequence ID" value="HelroP174327"/>
    <property type="gene ID" value="HelroG174327"/>
</dbReference>
<dbReference type="KEGG" id="hro:HELRODRAFT_174327"/>
<dbReference type="AlphaFoldDB" id="T1F806"/>
<dbReference type="OrthoDB" id="6160000at2759"/>
<organism evidence="3 4">
    <name type="scientific">Helobdella robusta</name>
    <name type="common">Californian leech</name>
    <dbReference type="NCBI Taxonomy" id="6412"/>
    <lineage>
        <taxon>Eukaryota</taxon>
        <taxon>Metazoa</taxon>
        <taxon>Spiralia</taxon>
        <taxon>Lophotrochozoa</taxon>
        <taxon>Annelida</taxon>
        <taxon>Clitellata</taxon>
        <taxon>Hirudinea</taxon>
        <taxon>Rhynchobdellida</taxon>
        <taxon>Glossiphoniidae</taxon>
        <taxon>Helobdella</taxon>
    </lineage>
</organism>
<dbReference type="PANTHER" id="PTHR33244:SF3">
    <property type="entry name" value="PEPTIDASE A2 DOMAIN-CONTAINING PROTEIN"/>
    <property type="match status" value="1"/>
</dbReference>
<dbReference type="GeneID" id="20204955"/>
<dbReference type="EMBL" id="KB096716">
    <property type="protein sequence ID" value="ESO02885.1"/>
    <property type="molecule type" value="Genomic_DNA"/>
</dbReference>
<evidence type="ECO:0000313" key="3">
    <source>
        <dbReference type="EnsemblMetazoa" id="HelroP174327"/>
    </source>
</evidence>
<dbReference type="EMBL" id="AMQM01004887">
    <property type="status" value="NOT_ANNOTATED_CDS"/>
    <property type="molecule type" value="Genomic_DNA"/>
</dbReference>
<keyword evidence="4" id="KW-1185">Reference proteome</keyword>
<reference evidence="2 4" key="2">
    <citation type="journal article" date="2013" name="Nature">
        <title>Insights into bilaterian evolution from three spiralian genomes.</title>
        <authorList>
            <person name="Simakov O."/>
            <person name="Marletaz F."/>
            <person name="Cho S.J."/>
            <person name="Edsinger-Gonzales E."/>
            <person name="Havlak P."/>
            <person name="Hellsten U."/>
            <person name="Kuo D.H."/>
            <person name="Larsson T."/>
            <person name="Lv J."/>
            <person name="Arendt D."/>
            <person name="Savage R."/>
            <person name="Osoegawa K."/>
            <person name="de Jong P."/>
            <person name="Grimwood J."/>
            <person name="Chapman J.A."/>
            <person name="Shapiro H."/>
            <person name="Aerts A."/>
            <person name="Otillar R.P."/>
            <person name="Terry A.Y."/>
            <person name="Boore J.L."/>
            <person name="Grigoriev I.V."/>
            <person name="Lindberg D.R."/>
            <person name="Seaver E.C."/>
            <person name="Weisblat D.A."/>
            <person name="Putnam N.H."/>
            <person name="Rokhsar D.S."/>
        </authorList>
    </citation>
    <scope>NUCLEOTIDE SEQUENCE</scope>
</reference>
<dbReference type="CTD" id="20204955"/>
<name>T1F806_HELRO</name>
<evidence type="ECO:0000313" key="4">
    <source>
        <dbReference type="Proteomes" id="UP000015101"/>
    </source>
</evidence>
<feature type="compositionally biased region" description="Polar residues" evidence="1">
    <location>
        <begin position="140"/>
        <end position="164"/>
    </location>
</feature>
<protein>
    <submittedName>
        <fullName evidence="2 3">Uncharacterized protein</fullName>
    </submittedName>
</protein>
<reference evidence="4" key="1">
    <citation type="submission" date="2012-12" db="EMBL/GenBank/DDBJ databases">
        <authorList>
            <person name="Hellsten U."/>
            <person name="Grimwood J."/>
            <person name="Chapman J.A."/>
            <person name="Shapiro H."/>
            <person name="Aerts A."/>
            <person name="Otillar R.P."/>
            <person name="Terry A.Y."/>
            <person name="Boore J.L."/>
            <person name="Simakov O."/>
            <person name="Marletaz F."/>
            <person name="Cho S.-J."/>
            <person name="Edsinger-Gonzales E."/>
            <person name="Havlak P."/>
            <person name="Kuo D.-H."/>
            <person name="Larsson T."/>
            <person name="Lv J."/>
            <person name="Arendt D."/>
            <person name="Savage R."/>
            <person name="Osoegawa K."/>
            <person name="de Jong P."/>
            <person name="Lindberg D.R."/>
            <person name="Seaver E.C."/>
            <person name="Weisblat D.A."/>
            <person name="Putnam N.H."/>
            <person name="Grigoriev I.V."/>
            <person name="Rokhsar D.S."/>
        </authorList>
    </citation>
    <scope>NUCLEOTIDE SEQUENCE</scope>
</reference>
<reference evidence="3" key="3">
    <citation type="submission" date="2015-06" db="UniProtKB">
        <authorList>
            <consortium name="EnsemblMetazoa"/>
        </authorList>
    </citation>
    <scope>IDENTIFICATION</scope>
</reference>
<dbReference type="eggNOG" id="ENOG502TM5D">
    <property type="taxonomic scope" value="Eukaryota"/>
</dbReference>
<dbReference type="Proteomes" id="UP000015101">
    <property type="component" value="Unassembled WGS sequence"/>
</dbReference>
<dbReference type="InParanoid" id="T1F806"/>
<sequence length="177" mass="20189">MNKHGCERCGTIHPMKQCPAFGKQCYRCLKQNHFASPSSRSSIHAVEEDINSFVIGELAIHSCTANQENCWWKELYLNGMKVRCKLDTEDGSTLRRNRRDLVYTKEDSPICAPPVDDSTDHFSPLETTQPQRLESPIHPQCNSPTDDTTQSSQESILRTRSSRSSKLPVRFKDYVLN</sequence>
<evidence type="ECO:0000313" key="2">
    <source>
        <dbReference type="EMBL" id="ESO02885.1"/>
    </source>
</evidence>
<dbReference type="HOGENOM" id="CLU_1519514_0_0_1"/>
<gene>
    <name evidence="3" type="primary">20204955</name>
    <name evidence="2" type="ORF">HELRODRAFT_174327</name>
</gene>
<dbReference type="RefSeq" id="XP_009019099.1">
    <property type="nucleotide sequence ID" value="XM_009020851.1"/>
</dbReference>
<proteinExistence type="predicted"/>
<evidence type="ECO:0000256" key="1">
    <source>
        <dbReference type="SAM" id="MobiDB-lite"/>
    </source>
</evidence>
<dbReference type="PANTHER" id="PTHR33244">
    <property type="entry name" value="INTEGRASE CATALYTIC DOMAIN-CONTAINING PROTEIN-RELATED"/>
    <property type="match status" value="1"/>
</dbReference>
<accession>T1F806</accession>
<feature type="region of interest" description="Disordered" evidence="1">
    <location>
        <begin position="107"/>
        <end position="164"/>
    </location>
</feature>